<dbReference type="Gene3D" id="3.40.50.970">
    <property type="match status" value="1"/>
</dbReference>
<evidence type="ECO:0008006" key="5">
    <source>
        <dbReference type="Google" id="ProtNLM"/>
    </source>
</evidence>
<dbReference type="EMBL" id="MN739806">
    <property type="protein sequence ID" value="QHT26969.1"/>
    <property type="molecule type" value="Genomic_DNA"/>
</dbReference>
<feature type="domain" description="Thiamine pyrophosphate enzyme central" evidence="2">
    <location>
        <begin position="179"/>
        <end position="242"/>
    </location>
</feature>
<dbReference type="Pfam" id="PF02776">
    <property type="entry name" value="TPP_enzyme_N"/>
    <property type="match status" value="1"/>
</dbReference>
<evidence type="ECO:0000259" key="2">
    <source>
        <dbReference type="Pfam" id="PF00205"/>
    </source>
</evidence>
<evidence type="ECO:0000259" key="3">
    <source>
        <dbReference type="Pfam" id="PF02776"/>
    </source>
</evidence>
<dbReference type="PANTHER" id="PTHR18968">
    <property type="entry name" value="THIAMINE PYROPHOSPHATE ENZYMES"/>
    <property type="match status" value="1"/>
</dbReference>
<dbReference type="Pfam" id="PF00205">
    <property type="entry name" value="TPP_enzyme_M"/>
    <property type="match status" value="1"/>
</dbReference>
<dbReference type="GO" id="GO:0005739">
    <property type="term" value="C:mitochondrion"/>
    <property type="evidence" value="ECO:0007669"/>
    <property type="project" value="TreeGrafter"/>
</dbReference>
<proteinExistence type="inferred from homology"/>
<reference evidence="4" key="1">
    <citation type="journal article" date="2020" name="Nature">
        <title>Giant virus diversity and host interactions through global metagenomics.</title>
        <authorList>
            <person name="Schulz F."/>
            <person name="Roux S."/>
            <person name="Paez-Espino D."/>
            <person name="Jungbluth S."/>
            <person name="Walsh D.A."/>
            <person name="Denef V.J."/>
            <person name="McMahon K.D."/>
            <person name="Konstantinidis K.T."/>
            <person name="Eloe-Fadrosh E.A."/>
            <person name="Kyrpides N.C."/>
            <person name="Woyke T."/>
        </authorList>
    </citation>
    <scope>NUCLEOTIDE SEQUENCE</scope>
    <source>
        <strain evidence="4">GVMAG-M-3300023179-2</strain>
    </source>
</reference>
<dbReference type="GO" id="GO:0009099">
    <property type="term" value="P:L-valine biosynthetic process"/>
    <property type="evidence" value="ECO:0007669"/>
    <property type="project" value="TreeGrafter"/>
</dbReference>
<dbReference type="GO" id="GO:0005948">
    <property type="term" value="C:acetolactate synthase complex"/>
    <property type="evidence" value="ECO:0007669"/>
    <property type="project" value="TreeGrafter"/>
</dbReference>
<organism evidence="4">
    <name type="scientific">viral metagenome</name>
    <dbReference type="NCBI Taxonomy" id="1070528"/>
    <lineage>
        <taxon>unclassified sequences</taxon>
        <taxon>metagenomes</taxon>
        <taxon>organismal metagenomes</taxon>
    </lineage>
</organism>
<sequence>MSTAYIYSGGSIMKLINELHPNNNINKMKYFVPTTEASAGFCSIGHNKSLNKCDSVVITTSGPGLSNTLTPLADAFYDGVPFLLISGDVSTEVKGKHSFQDIDSISMTKPITHWNYSLTNENKTKSVFAHAFELLKQNKQVHINLPKDILSKNIIKDDNIKVNLHNNLQKSNYTIESIRYIADIINNSSKPIMIVGRGAIEASKQISELAFKLNIPITTTLHGLGIFDEDHYLSLKWHGMHG</sequence>
<protein>
    <recommendedName>
        <fullName evidence="5">Thiamine pyrophosphate enzyme N-terminal TPP-binding domain-containing protein</fullName>
    </recommendedName>
</protein>
<dbReference type="GO" id="GO:0050660">
    <property type="term" value="F:flavin adenine dinucleotide binding"/>
    <property type="evidence" value="ECO:0007669"/>
    <property type="project" value="TreeGrafter"/>
</dbReference>
<dbReference type="SUPFAM" id="SSF52467">
    <property type="entry name" value="DHS-like NAD/FAD-binding domain"/>
    <property type="match status" value="1"/>
</dbReference>
<dbReference type="InterPro" id="IPR012000">
    <property type="entry name" value="Thiamin_PyroP_enz_cen_dom"/>
</dbReference>
<dbReference type="SUPFAM" id="SSF52518">
    <property type="entry name" value="Thiamin diphosphate-binding fold (THDP-binding)"/>
    <property type="match status" value="1"/>
</dbReference>
<dbReference type="InterPro" id="IPR029035">
    <property type="entry name" value="DHS-like_NAD/FAD-binding_dom"/>
</dbReference>
<comment type="similarity">
    <text evidence="1">Belongs to the TPP enzyme family.</text>
</comment>
<evidence type="ECO:0000313" key="4">
    <source>
        <dbReference type="EMBL" id="QHT26969.1"/>
    </source>
</evidence>
<dbReference type="CDD" id="cd07035">
    <property type="entry name" value="TPP_PYR_POX_like"/>
    <property type="match status" value="1"/>
</dbReference>
<dbReference type="AlphaFoldDB" id="A0A6C0EFC7"/>
<dbReference type="Gene3D" id="3.40.50.1220">
    <property type="entry name" value="TPP-binding domain"/>
    <property type="match status" value="1"/>
</dbReference>
<dbReference type="InterPro" id="IPR012001">
    <property type="entry name" value="Thiamin_PyroP_enz_TPP-bd_dom"/>
</dbReference>
<dbReference type="GO" id="GO:0030976">
    <property type="term" value="F:thiamine pyrophosphate binding"/>
    <property type="evidence" value="ECO:0007669"/>
    <property type="project" value="InterPro"/>
</dbReference>
<dbReference type="GO" id="GO:0009097">
    <property type="term" value="P:isoleucine biosynthetic process"/>
    <property type="evidence" value="ECO:0007669"/>
    <property type="project" value="TreeGrafter"/>
</dbReference>
<dbReference type="InterPro" id="IPR045229">
    <property type="entry name" value="TPP_enz"/>
</dbReference>
<dbReference type="InterPro" id="IPR029061">
    <property type="entry name" value="THDP-binding"/>
</dbReference>
<dbReference type="GO" id="GO:0000287">
    <property type="term" value="F:magnesium ion binding"/>
    <property type="evidence" value="ECO:0007669"/>
    <property type="project" value="InterPro"/>
</dbReference>
<evidence type="ECO:0000256" key="1">
    <source>
        <dbReference type="ARBA" id="ARBA00007812"/>
    </source>
</evidence>
<dbReference type="PANTHER" id="PTHR18968:SF13">
    <property type="entry name" value="ACETOLACTATE SYNTHASE CATALYTIC SUBUNIT, MITOCHONDRIAL"/>
    <property type="match status" value="1"/>
</dbReference>
<name>A0A6C0EFC7_9ZZZZ</name>
<dbReference type="GO" id="GO:0003984">
    <property type="term" value="F:acetolactate synthase activity"/>
    <property type="evidence" value="ECO:0007669"/>
    <property type="project" value="TreeGrafter"/>
</dbReference>
<feature type="domain" description="Thiamine pyrophosphate enzyme N-terminal TPP-binding" evidence="3">
    <location>
        <begin position="3"/>
        <end position="107"/>
    </location>
</feature>
<accession>A0A6C0EFC7</accession>